<organism evidence="1 2">
    <name type="scientific">Ancylobacter novellus</name>
    <name type="common">Thiobacillus novellus</name>
    <dbReference type="NCBI Taxonomy" id="921"/>
    <lineage>
        <taxon>Bacteria</taxon>
        <taxon>Pseudomonadati</taxon>
        <taxon>Pseudomonadota</taxon>
        <taxon>Alphaproteobacteria</taxon>
        <taxon>Hyphomicrobiales</taxon>
        <taxon>Xanthobacteraceae</taxon>
        <taxon>Ancylobacter</taxon>
    </lineage>
</organism>
<name>A0A2W5R4X5_ANCNO</name>
<comment type="caution">
    <text evidence="1">The sequence shown here is derived from an EMBL/GenBank/DDBJ whole genome shotgun (WGS) entry which is preliminary data.</text>
</comment>
<sequence>MSNQTTLFRPSPLILRVGNEDIPVGTLEGAIGLIRSLRHDRLGRFAEMLLAQMEAARDEHQQHDAWVAFETWSAACGLQPHHHGWRDAA</sequence>
<gene>
    <name evidence="1" type="ORF">DI549_07690</name>
</gene>
<dbReference type="Proteomes" id="UP000248887">
    <property type="component" value="Unassembled WGS sequence"/>
</dbReference>
<proteinExistence type="predicted"/>
<dbReference type="AlphaFoldDB" id="A0A2W5R4X5"/>
<accession>A0A2W5R4X5</accession>
<protein>
    <submittedName>
        <fullName evidence="1">Uncharacterized protein</fullName>
    </submittedName>
</protein>
<evidence type="ECO:0000313" key="1">
    <source>
        <dbReference type="EMBL" id="PZQ83729.1"/>
    </source>
</evidence>
<reference evidence="1 2" key="1">
    <citation type="submission" date="2017-08" db="EMBL/GenBank/DDBJ databases">
        <title>Infants hospitalized years apart are colonized by the same room-sourced microbial strains.</title>
        <authorList>
            <person name="Brooks B."/>
            <person name="Olm M.R."/>
            <person name="Firek B.A."/>
            <person name="Baker R."/>
            <person name="Thomas B.C."/>
            <person name="Morowitz M.J."/>
            <person name="Banfield J.F."/>
        </authorList>
    </citation>
    <scope>NUCLEOTIDE SEQUENCE [LARGE SCALE GENOMIC DNA]</scope>
    <source>
        <strain evidence="1">S2_005_001_R2_27</strain>
    </source>
</reference>
<dbReference type="EMBL" id="QFQD01000017">
    <property type="protein sequence ID" value="PZQ83729.1"/>
    <property type="molecule type" value="Genomic_DNA"/>
</dbReference>
<evidence type="ECO:0000313" key="2">
    <source>
        <dbReference type="Proteomes" id="UP000248887"/>
    </source>
</evidence>